<feature type="region of interest" description="Disordered" evidence="1">
    <location>
        <begin position="550"/>
        <end position="586"/>
    </location>
</feature>
<dbReference type="GeneID" id="85496563"/>
<keyword evidence="4" id="KW-1185">Reference proteome</keyword>
<evidence type="ECO:0000313" key="4">
    <source>
        <dbReference type="Proteomes" id="UP001233271"/>
    </source>
</evidence>
<dbReference type="EMBL" id="AP028216">
    <property type="protein sequence ID" value="BEI92693.1"/>
    <property type="molecule type" value="Genomic_DNA"/>
</dbReference>
<dbReference type="PANTHER" id="PTHR35872">
    <property type="entry name" value="INTEGRAL MEMBRANE PROTEIN (AFU_ORTHOLOGUE AFUA_5G07110)"/>
    <property type="match status" value="1"/>
</dbReference>
<dbReference type="AlphaFoldDB" id="A0AA48L679"/>
<keyword evidence="2" id="KW-0812">Transmembrane</keyword>
<dbReference type="RefSeq" id="XP_060457958.1">
    <property type="nucleotide sequence ID" value="XM_060601468.1"/>
</dbReference>
<feature type="transmembrane region" description="Helical" evidence="2">
    <location>
        <begin position="270"/>
        <end position="294"/>
    </location>
</feature>
<dbReference type="KEGG" id="ccac:CcaHIS019_0503210"/>
<evidence type="ECO:0000313" key="3">
    <source>
        <dbReference type="EMBL" id="BEI92693.1"/>
    </source>
</evidence>
<feature type="region of interest" description="Disordered" evidence="1">
    <location>
        <begin position="123"/>
        <end position="238"/>
    </location>
</feature>
<sequence length="586" mass="65573">MPSQGRHRSQHLDNIQEMERRAGARRTSDGTASEIEREGGSSINVRLSSEDGHGAGTPRRRRRANTEVISESRELDDDAIGLLDCVDLEVSTLNHLQNVTNGIMFPNIPQLWTRRPTLVIPSTPSEHSLETHVGGEGQDDNILPPPVTATRKPRSRAGTLTRMFVKETPQRPTLASQADVSPPTSEAGSVRGARTQERDQRDQMGEFVPLQPIPAYKGKEYDEESSGDESETTEEHNLDKHLRKLLVRQERKEKLKAALKGLWAYLKTPMGVVTAIYGFLVVFWGAAIVLFLLGWIPTSSRNTQDIWIEISSQVVNGLFTVTGVGLIPWRAIDTYRMSVIWTLRKRFQRRCKKLGLPPVQDPDDLPDPTTLPGYENVLTKEEHDRLVDQQTKFAKSQTWYRPHATATHRAFPMSLALWNTILMDGNSFFQCLLCGCMWGMNRHKRPPWTTGSLIPLSFLCGIGAAVLIWQGGKRTKKTAVVEDKLRKALAVDEPVPERVKKPRRSTISGNRPTAADLSRDARQPKRAATDDLLKLKTGENALDQEAILASVSEADEPQSYDIAPYNEMSSLNKEEPDSVSKVRRSG</sequence>
<evidence type="ECO:0000256" key="2">
    <source>
        <dbReference type="SAM" id="Phobius"/>
    </source>
</evidence>
<feature type="compositionally biased region" description="Basic and acidic residues" evidence="1">
    <location>
        <begin position="17"/>
        <end position="39"/>
    </location>
</feature>
<feature type="transmembrane region" description="Helical" evidence="2">
    <location>
        <begin position="306"/>
        <end position="327"/>
    </location>
</feature>
<feature type="compositionally biased region" description="Polar residues" evidence="1">
    <location>
        <begin position="170"/>
        <end position="187"/>
    </location>
</feature>
<feature type="region of interest" description="Disordered" evidence="1">
    <location>
        <begin position="496"/>
        <end position="534"/>
    </location>
</feature>
<gene>
    <name evidence="3" type="ORF">CcaverHIS019_0503210</name>
</gene>
<feature type="compositionally biased region" description="Basic and acidic residues" evidence="1">
    <location>
        <begin position="194"/>
        <end position="204"/>
    </location>
</feature>
<name>A0AA48L679_9TREE</name>
<reference evidence="3" key="1">
    <citation type="journal article" date="2023" name="BMC Genomics">
        <title>Chromosome-level genome assemblies of Cutaneotrichosporon spp. (Trichosporonales, Basidiomycota) reveal imbalanced evolution between nucleotide sequences and chromosome synteny.</title>
        <authorList>
            <person name="Kobayashi Y."/>
            <person name="Kayamori A."/>
            <person name="Aoki K."/>
            <person name="Shiwa Y."/>
            <person name="Matsutani M."/>
            <person name="Fujita N."/>
            <person name="Sugita T."/>
            <person name="Iwasaki W."/>
            <person name="Tanaka N."/>
            <person name="Takashima M."/>
        </authorList>
    </citation>
    <scope>NUCLEOTIDE SEQUENCE</scope>
    <source>
        <strain evidence="3">HIS019</strain>
    </source>
</reference>
<feature type="region of interest" description="Disordered" evidence="1">
    <location>
        <begin position="1"/>
        <end position="68"/>
    </location>
</feature>
<organism evidence="3 4">
    <name type="scientific">Cutaneotrichosporon cavernicola</name>
    <dbReference type="NCBI Taxonomy" id="279322"/>
    <lineage>
        <taxon>Eukaryota</taxon>
        <taxon>Fungi</taxon>
        <taxon>Dikarya</taxon>
        <taxon>Basidiomycota</taxon>
        <taxon>Agaricomycotina</taxon>
        <taxon>Tremellomycetes</taxon>
        <taxon>Trichosporonales</taxon>
        <taxon>Trichosporonaceae</taxon>
        <taxon>Cutaneotrichosporon</taxon>
    </lineage>
</organism>
<dbReference type="Proteomes" id="UP001233271">
    <property type="component" value="Chromosome 5"/>
</dbReference>
<feature type="transmembrane region" description="Helical" evidence="2">
    <location>
        <begin position="452"/>
        <end position="469"/>
    </location>
</feature>
<feature type="compositionally biased region" description="Basic and acidic residues" evidence="1">
    <location>
        <begin position="517"/>
        <end position="534"/>
    </location>
</feature>
<protein>
    <submittedName>
        <fullName evidence="3">Uncharacterized protein</fullName>
    </submittedName>
</protein>
<dbReference type="InterPro" id="IPR021369">
    <property type="entry name" value="DUF2985"/>
</dbReference>
<dbReference type="PANTHER" id="PTHR35872:SF2">
    <property type="entry name" value="INTEGRAL MEMBRANE PROTEIN (AFU_ORTHOLOGUE AFUA_5G07110)"/>
    <property type="match status" value="1"/>
</dbReference>
<proteinExistence type="predicted"/>
<keyword evidence="2" id="KW-1133">Transmembrane helix</keyword>
<keyword evidence="2" id="KW-0472">Membrane</keyword>
<feature type="compositionally biased region" description="Acidic residues" evidence="1">
    <location>
        <begin position="221"/>
        <end position="232"/>
    </location>
</feature>
<evidence type="ECO:0000256" key="1">
    <source>
        <dbReference type="SAM" id="MobiDB-lite"/>
    </source>
</evidence>
<dbReference type="Pfam" id="PF11204">
    <property type="entry name" value="DUF2985"/>
    <property type="match status" value="1"/>
</dbReference>
<feature type="transmembrane region" description="Helical" evidence="2">
    <location>
        <begin position="416"/>
        <end position="440"/>
    </location>
</feature>
<accession>A0AA48L679</accession>